<dbReference type="PANTHER" id="PTHR43391:SF14">
    <property type="entry name" value="DEHYDROGENASE_REDUCTASE SDR FAMILY PROTEIN 7-LIKE"/>
    <property type="match status" value="1"/>
</dbReference>
<comment type="caution">
    <text evidence="5">The sequence shown here is derived from an EMBL/GenBank/DDBJ whole genome shotgun (WGS) entry which is preliminary data.</text>
</comment>
<name>A0A0W0YLA7_9GAMM</name>
<dbReference type="CDD" id="cd05233">
    <property type="entry name" value="SDR_c"/>
    <property type="match status" value="1"/>
</dbReference>
<dbReference type="AlphaFoldDB" id="A0A0W0YLA7"/>
<keyword evidence="6" id="KW-1185">Reference proteome</keyword>
<dbReference type="Pfam" id="PF00106">
    <property type="entry name" value="adh_short"/>
    <property type="match status" value="1"/>
</dbReference>
<gene>
    <name evidence="5" type="ORF">Lsha_2507</name>
</gene>
<evidence type="ECO:0000256" key="1">
    <source>
        <dbReference type="ARBA" id="ARBA00006484"/>
    </source>
</evidence>
<keyword evidence="2" id="KW-0521">NADP</keyword>
<dbReference type="GO" id="GO:0016491">
    <property type="term" value="F:oxidoreductase activity"/>
    <property type="evidence" value="ECO:0007669"/>
    <property type="project" value="UniProtKB-KW"/>
</dbReference>
<organism evidence="5 6">
    <name type="scientific">Legionella shakespearei DSM 23087</name>
    <dbReference type="NCBI Taxonomy" id="1122169"/>
    <lineage>
        <taxon>Bacteria</taxon>
        <taxon>Pseudomonadati</taxon>
        <taxon>Pseudomonadota</taxon>
        <taxon>Gammaproteobacteria</taxon>
        <taxon>Legionellales</taxon>
        <taxon>Legionellaceae</taxon>
        <taxon>Legionella</taxon>
    </lineage>
</organism>
<dbReference type="STRING" id="1122169.Lsha_2507"/>
<dbReference type="Gene3D" id="3.40.50.720">
    <property type="entry name" value="NAD(P)-binding Rossmann-like Domain"/>
    <property type="match status" value="1"/>
</dbReference>
<evidence type="ECO:0000256" key="3">
    <source>
        <dbReference type="ARBA" id="ARBA00023002"/>
    </source>
</evidence>
<proteinExistence type="inferred from homology"/>
<dbReference type="RefSeq" id="WP_018576772.1">
    <property type="nucleotide sequence ID" value="NZ_KB892391.1"/>
</dbReference>
<protein>
    <submittedName>
        <fullName evidence="5">Oxidoreductase</fullName>
    </submittedName>
</protein>
<dbReference type="eggNOG" id="COG0300">
    <property type="taxonomic scope" value="Bacteria"/>
</dbReference>
<dbReference type="OrthoDB" id="335726at2"/>
<sequence>MTTWIISGATSKIAESFALKAAQEGNQLLLVGRVLEDLEIIANDIRIRTQAQCEIMVSDLASGTIDPLIKFIQNNECSLFLAHAQMIANADLNEKHCASLIETNCTSTVQMINAYLNSKQPFYRIIYLSSVAGDRGRFKNSFYGATKKMVDTYLEGLLNTPDSSITIARLGFIDTRLTYGEPGIFYAAKPEDCGQYLFSANQKGKNLLYYPKFWFFIMFIIKSLPLMIFKRLKF</sequence>
<keyword evidence="4" id="KW-0472">Membrane</keyword>
<accession>A0A0W0YLA7</accession>
<dbReference type="PANTHER" id="PTHR43391">
    <property type="entry name" value="RETINOL DEHYDROGENASE-RELATED"/>
    <property type="match status" value="1"/>
</dbReference>
<feature type="transmembrane region" description="Helical" evidence="4">
    <location>
        <begin position="207"/>
        <end position="229"/>
    </location>
</feature>
<evidence type="ECO:0000313" key="5">
    <source>
        <dbReference type="EMBL" id="KTD57666.1"/>
    </source>
</evidence>
<dbReference type="PATRIC" id="fig|1122169.6.peg.2885"/>
<comment type="similarity">
    <text evidence="1">Belongs to the short-chain dehydrogenases/reductases (SDR) family.</text>
</comment>
<dbReference type="InterPro" id="IPR002347">
    <property type="entry name" value="SDR_fam"/>
</dbReference>
<evidence type="ECO:0000313" key="6">
    <source>
        <dbReference type="Proteomes" id="UP000054600"/>
    </source>
</evidence>
<keyword evidence="4" id="KW-0812">Transmembrane</keyword>
<keyword evidence="4" id="KW-1133">Transmembrane helix</keyword>
<keyword evidence="3" id="KW-0560">Oxidoreductase</keyword>
<reference evidence="5 6" key="1">
    <citation type="submission" date="2015-11" db="EMBL/GenBank/DDBJ databases">
        <title>Genomic analysis of 38 Legionella species identifies large and diverse effector repertoires.</title>
        <authorList>
            <person name="Burstein D."/>
            <person name="Amaro F."/>
            <person name="Zusman T."/>
            <person name="Lifshitz Z."/>
            <person name="Cohen O."/>
            <person name="Gilbert J.A."/>
            <person name="Pupko T."/>
            <person name="Shuman H.A."/>
            <person name="Segal G."/>
        </authorList>
    </citation>
    <scope>NUCLEOTIDE SEQUENCE [LARGE SCALE GENOMIC DNA]</scope>
    <source>
        <strain evidence="5 6">ATCC 49655</strain>
    </source>
</reference>
<evidence type="ECO:0000256" key="4">
    <source>
        <dbReference type="SAM" id="Phobius"/>
    </source>
</evidence>
<dbReference type="InterPro" id="IPR036291">
    <property type="entry name" value="NAD(P)-bd_dom_sf"/>
</dbReference>
<dbReference type="SUPFAM" id="SSF51735">
    <property type="entry name" value="NAD(P)-binding Rossmann-fold domains"/>
    <property type="match status" value="1"/>
</dbReference>
<dbReference type="EMBL" id="LNYW01000066">
    <property type="protein sequence ID" value="KTD57666.1"/>
    <property type="molecule type" value="Genomic_DNA"/>
</dbReference>
<evidence type="ECO:0000256" key="2">
    <source>
        <dbReference type="ARBA" id="ARBA00022857"/>
    </source>
</evidence>
<dbReference type="Proteomes" id="UP000054600">
    <property type="component" value="Unassembled WGS sequence"/>
</dbReference>